<dbReference type="PANTHER" id="PTHR24216">
    <property type="entry name" value="PAXILLIN-RELATED"/>
    <property type="match status" value="1"/>
</dbReference>
<feature type="compositionally biased region" description="Pro residues" evidence="1">
    <location>
        <begin position="3056"/>
        <end position="3068"/>
    </location>
</feature>
<sequence>MGVADFMWKMRWQATTVHDQLTSVVASTGDGAFVGKTADYLRDTVNGAIRNFIAGVHSAFEQAEPAVRGYVRAMRDAQGRADAAHSRAEGLTPDDPALAGLRTDAINAQADLGKAASAATETIRAAARAIVSPKTGCEQFWDAFNEVAIVITLVAIVVGGPLGLLAFALNAVLAVKAVVDYATGKTDGWGLLFGLLMAVAPTTKPLMALKTWKALGEGVLGLVKGAGKVAITAWDFSRAMTLPIVMGRAWDVVAVLGKAADASWVLALRGFVTLVELPKTLMALHPWQALTAMRPWQSLKAGFGNQFLHGKWLRIFTPLEANEIGVYGLRGAFKLSVLGRGLRIPEYLNPAHYVVDGIAGGAHVVGGLGAHPPSGVYSPSTGLLPFGGHPLFGGHGPVGLSGAAAMDHGLFLPGSHAFGSSSPLGSTGLFGASGHGLNFEPGLSGLFEPAGASAAYTTSASGLILPHAGMTGGFMGLVDQAGVPMAAGAGGLAAAGALPAHAGALSAFAPAHMARATGMVDLLGSTRVAGHLGDSLAGFRPVEQRAILTGDVPVAVTRSGGDRVAFTFTDAEPATSAAHTAATDSRLSAPGSTAHAEPPRSSPVDTAASRPPAATAPGPRGSAVSREITVDGAEVRIGPAGTRDVQGLPGAHGGTVPAGELDRAHGDPAAARTASAPSPGTPTGERALADHGLTEHGLAEPAARAPGGSLDEAGTVGSAGASHRVDSASAGRGEAGLDAAARRPETAGAAAAPRGAETAATTGAGASDLVGVPVRPEFRAPSGADLPERSMTAANTAAADGWHPQPQQQHRAAPATGDGRPGEAADAVAAHQRAAAQVTQAHTAFDTALVTGAHDPDALLDALVGRRAAEARLAQAESDLTALGRGADGAPDSGAGEAIPRGHADLGLPRDDFAVVRDHDGYRVTDVSGGPHDGDYRVHSLDGGLARERVSWLGRRGRPDGTWFDIDHQAGRWTRLDAHGDQLVGENGRAAYGSQGFVDRGRQGELILRGDADADRTVFYVRASLPDHWEGEVAHSRWLELFGERGGRLGDVSGRLHWLEWERAGDVQRISPERLPGAQRRLDELLRGGDLRQIRESMRPEDFVRPGGLARPGELYYGELGGRLVDRGMRVESGIDGMWSDVDGLGRKVRSYVETHDGGIVRADSGSREHWYTRRQWFWTRYQDGIEVMDGRRYWTWGGWADRHADSGAFAQRYFGWANSPRNAFHYLEHDLTIDHSVYSMARDHRVGDAYTRYSARGSMTERLEFVAGGHELEIRHVAEWRPPSGTGTTPEQLERQADRLVARATGGIRHQTVDFPSAAWLRGDGSFQVFRWTERPAGGEALASGVRVVGPDGSFSDFIGGHLVRGTHRLGDGHLLEIGRDADGRWASVLDGWSDDGGRAPLRWRELDGETELATGQRHFAGDGRHWVDTATEPGPAGERTVVVRHTTGDGDVVTYAHGDRPRYEPPSTGTHPGTHPGPHPQDPRAVSVTRDPMGQVVARTDHWAVDDGLSMVRGHGEPRQGDWRWEADGATGPRVSGRGERWTGAWDESYRDYVAGADGELRLVRDLRSLEDGSTLRAYREADGTWRSARFGADGVAESGRVATRQWRRADDGLAPGDRWATDAPSGRAAADWRDVVATEDGLVVVRESADGRVLEYSWHERETLDDLLNPEARRSVERGLPRPVDAPSGWGEWREHDLGTVLRERRETEPGVFRETEHGHGQWRETDPDGRLLRYRSMTGRIWDRDPFGRSRIVGREPGPSGPSGGLPGRGPSPAGPGRGQLLATDGLIGEFVPASTRVERMRAARDWAQEFFPRMEAMRGDAGAVQLDALFDLRDGLFDLRDALLRRRAAALGHPRAPHLDPAARPEPLRHLTPAPATHGSVPGEAHGPAPAGGHGSRPGQAHSQPSSGGHGSTSAHAPGAGAGHPPTSAHPSAPGGTHPSAPGGAHGSAPGGAHPSVPAGAHGSASAPGHATASASARGSTGPAMAGAGHTPRGPLRAFGDGHIREYPDPGGGASTPRYHDGNGRPVDKVDVTRDGDRYRVTDRTGGPHDGDVRVYDRGGQLESERVRWLDRRGRPDGTRFEIDHGAGTWTRVDEHGVRLVGPSGDVAYGAEGVIARGRAGELVLAGRDGTTFYIRATLPADRGLGNRYLELFAERGGHVGDVSGRLHWLQWDRLGNGLFGDLAGRGMRRFDEIDGMWWDVNPFGLKVREYLHMSDGGIVRADRHPGEGWRWHRYDRAGSEVLSGERVRHWHGRLGDWVDHVDGSDQVAQRYRYFMHRTRDAFHYVEHDLDSAGHLRDTYTQFSPQNKETASLERLANGNGLQLTRFTEQRPPHQLWKTPESLGGRGSRTVSRLSWFGHYGAVDFPNTGFLRGDSRFQVYRWTERLPGGDRLVVDERAATGVRTVRPDGSFSDYTVDGYFVRGTLKLDNGHTVEIGRRADGTWESVAGGVPGEGGRTLSWRQLDGNKNVVATGERHFAERGHHWVDTATERGPGGDRTVVVRHTAADNGDVVTYAPGGRPAHDPSRLVDGRPLPRDAGAVSVTHDTMGQVVARSDAWPGGGGHAVVGGHGDPRKADWAWEHADGTAGLRVSGRAERWTGAWDDSYRDFTVGADGSLQLVRDLRSLDAGTTLRAYRDDAGVWHSARYDADGAEVANSAATRQFRPPGSPDPSVPWPTEAPAGRAAADWRDVDANGRVLRESAGGRVREYVTPRPLDMPSGWGEWREFDLGAVLRRRVELADRPGIFRETESFHQQWRETDASGKLLRHRSLSGRVYERDPLGRRRMMGGEPTEIVGREIDFRGATNEFRGVNRYLREANRRQFLATDGLAGEFMSVRRRVWTKLGLDWAQEFTVDLAARTVSQEIYFQATEHRDLTWEEFLRGGLLGAGLNSVLKGGVLALHEPGPLKGYRDGLANVDGGKHYTRNPYNQDKNWSNEWAGNENPPRWRTLTYDYSTSTLLASPAISFLANTGVALVTSNGDVSQSLREGGAYALSSLAVGGTIGFARTGAHAYSSGRFFHRGGLADIGFILGERTFERLAGRYLYDRYLDPTPKPATTPTPVPTPTSSSTPTPTPTSSPAPTPTVSPTPTSSPGATPTSSPAPTSPSPTPTSGATPGSSTSPTAPSPPGATPTTSPTSAPSGRPHPVIRPIVADAGGGDPHVEAALALLA</sequence>
<protein>
    <submittedName>
        <fullName evidence="3">Uncharacterized protein</fullName>
    </submittedName>
</protein>
<dbReference type="STRING" id="1834516.BL253_31570"/>
<feature type="region of interest" description="Disordered" evidence="1">
    <location>
        <begin position="3055"/>
        <end position="3163"/>
    </location>
</feature>
<evidence type="ECO:0000313" key="3">
    <source>
        <dbReference type="EMBL" id="ONH23947.1"/>
    </source>
</evidence>
<feature type="compositionally biased region" description="Low complexity" evidence="1">
    <location>
        <begin position="1467"/>
        <end position="1476"/>
    </location>
</feature>
<name>A0A1V2I1U8_9ACTN</name>
<proteinExistence type="predicted"/>
<evidence type="ECO:0000256" key="2">
    <source>
        <dbReference type="SAM" id="Phobius"/>
    </source>
</evidence>
<keyword evidence="2" id="KW-1133">Transmembrane helix</keyword>
<feature type="compositionally biased region" description="Basic and acidic residues" evidence="1">
    <location>
        <begin position="1862"/>
        <end position="1874"/>
    </location>
</feature>
<feature type="region of interest" description="Disordered" evidence="1">
    <location>
        <begin position="1453"/>
        <end position="1489"/>
    </location>
</feature>
<feature type="compositionally biased region" description="Pro residues" evidence="1">
    <location>
        <begin position="3076"/>
        <end position="3090"/>
    </location>
</feature>
<organism evidence="3 4">
    <name type="scientific">Pseudofrankia asymbiotica</name>
    <dbReference type="NCBI Taxonomy" id="1834516"/>
    <lineage>
        <taxon>Bacteria</taxon>
        <taxon>Bacillati</taxon>
        <taxon>Actinomycetota</taxon>
        <taxon>Actinomycetes</taxon>
        <taxon>Frankiales</taxon>
        <taxon>Frankiaceae</taxon>
        <taxon>Pseudofrankia</taxon>
    </lineage>
</organism>
<accession>A0A1V2I1U8</accession>
<feature type="compositionally biased region" description="Low complexity" evidence="1">
    <location>
        <begin position="746"/>
        <end position="766"/>
    </location>
</feature>
<feature type="region of interest" description="Disordered" evidence="1">
    <location>
        <begin position="1749"/>
        <end position="1783"/>
    </location>
</feature>
<dbReference type="Proteomes" id="UP000188929">
    <property type="component" value="Unassembled WGS sequence"/>
</dbReference>
<feature type="region of interest" description="Disordered" evidence="1">
    <location>
        <begin position="1860"/>
        <end position="2036"/>
    </location>
</feature>
<comment type="caution">
    <text evidence="3">The sequence shown here is derived from an EMBL/GenBank/DDBJ whole genome shotgun (WGS) entry which is preliminary data.</text>
</comment>
<keyword evidence="4" id="KW-1185">Reference proteome</keyword>
<dbReference type="EMBL" id="MOMC01000077">
    <property type="protein sequence ID" value="ONH23947.1"/>
    <property type="molecule type" value="Genomic_DNA"/>
</dbReference>
<keyword evidence="2" id="KW-0472">Membrane</keyword>
<feature type="compositionally biased region" description="Low complexity" evidence="1">
    <location>
        <begin position="1917"/>
        <end position="1936"/>
    </location>
</feature>
<evidence type="ECO:0000313" key="4">
    <source>
        <dbReference type="Proteomes" id="UP000188929"/>
    </source>
</evidence>
<feature type="region of interest" description="Disordered" evidence="1">
    <location>
        <begin position="883"/>
        <end position="904"/>
    </location>
</feature>
<feature type="compositionally biased region" description="Low complexity" evidence="1">
    <location>
        <begin position="606"/>
        <end position="623"/>
    </location>
</feature>
<feature type="compositionally biased region" description="Basic and acidic residues" evidence="1">
    <location>
        <begin position="2023"/>
        <end position="2036"/>
    </location>
</feature>
<feature type="compositionally biased region" description="Low complexity" evidence="1">
    <location>
        <begin position="3135"/>
        <end position="3146"/>
    </location>
</feature>
<feature type="compositionally biased region" description="Low complexity" evidence="1">
    <location>
        <begin position="668"/>
        <end position="684"/>
    </location>
</feature>
<feature type="compositionally biased region" description="Low complexity" evidence="1">
    <location>
        <begin position="3091"/>
        <end position="3106"/>
    </location>
</feature>
<feature type="compositionally biased region" description="Low complexity" evidence="1">
    <location>
        <begin position="803"/>
        <end position="815"/>
    </location>
</feature>
<evidence type="ECO:0000256" key="1">
    <source>
        <dbReference type="SAM" id="MobiDB-lite"/>
    </source>
</evidence>
<feature type="compositionally biased region" description="Low complexity" evidence="1">
    <location>
        <begin position="573"/>
        <end position="583"/>
    </location>
</feature>
<feature type="compositionally biased region" description="Low complexity" evidence="1">
    <location>
        <begin position="1956"/>
        <end position="1989"/>
    </location>
</feature>
<dbReference type="PANTHER" id="PTHR24216:SF65">
    <property type="entry name" value="PAXILLIN-LIKE PROTEIN 1"/>
    <property type="match status" value="1"/>
</dbReference>
<feature type="unsure residue" description="I or L" evidence="3">
    <location>
        <position position="2359"/>
    </location>
</feature>
<feature type="transmembrane region" description="Helical" evidence="2">
    <location>
        <begin position="147"/>
        <end position="169"/>
    </location>
</feature>
<feature type="region of interest" description="Disordered" evidence="1">
    <location>
        <begin position="701"/>
        <end position="825"/>
    </location>
</feature>
<keyword evidence="2" id="KW-0812">Transmembrane</keyword>
<feature type="compositionally biased region" description="Low complexity" evidence="1">
    <location>
        <begin position="3114"/>
        <end position="3127"/>
    </location>
</feature>
<feature type="region of interest" description="Disordered" evidence="1">
    <location>
        <begin position="573"/>
        <end position="688"/>
    </location>
</feature>
<reference evidence="4" key="1">
    <citation type="submission" date="2016-10" db="EMBL/GenBank/DDBJ databases">
        <title>Frankia sp. NRRL B-16386 Genome sequencing.</title>
        <authorList>
            <person name="Ghodhbane-Gtari F."/>
            <person name="Swanson E."/>
            <person name="Gueddou A."/>
            <person name="Hezbri K."/>
            <person name="Ktari K."/>
            <person name="Nouioui I."/>
            <person name="Morris K."/>
            <person name="Simpson S."/>
            <person name="Abebe-Akele F."/>
            <person name="Thomas K."/>
            <person name="Gtari M."/>
            <person name="Tisa L.S."/>
        </authorList>
    </citation>
    <scope>NUCLEOTIDE SEQUENCE [LARGE SCALE GENOMIC DNA]</scope>
    <source>
        <strain evidence="4">NRRL B-16386</strain>
    </source>
</reference>
<gene>
    <name evidence="3" type="ORF">BL253_31570</name>
</gene>